<feature type="transmembrane region" description="Helical" evidence="4">
    <location>
        <begin position="111"/>
        <end position="131"/>
    </location>
</feature>
<proteinExistence type="predicted"/>
<dbReference type="InterPro" id="IPR050327">
    <property type="entry name" value="Proton-linked_MCT"/>
</dbReference>
<dbReference type="OrthoDB" id="9793415at2"/>
<dbReference type="PROSITE" id="PS50850">
    <property type="entry name" value="MFS"/>
    <property type="match status" value="1"/>
</dbReference>
<feature type="transmembrane region" description="Helical" evidence="4">
    <location>
        <begin position="394"/>
        <end position="414"/>
    </location>
</feature>
<dbReference type="Gene3D" id="1.20.1250.20">
    <property type="entry name" value="MFS general substrate transporter like domains"/>
    <property type="match status" value="2"/>
</dbReference>
<evidence type="ECO:0000313" key="6">
    <source>
        <dbReference type="EMBL" id="SJZ50535.1"/>
    </source>
</evidence>
<feature type="transmembrane region" description="Helical" evidence="4">
    <location>
        <begin position="239"/>
        <end position="260"/>
    </location>
</feature>
<protein>
    <submittedName>
        <fullName evidence="6">Nitrate/nitrite transporter NarK</fullName>
    </submittedName>
</protein>
<accession>A0A1T4L748</accession>
<reference evidence="7" key="1">
    <citation type="submission" date="2017-02" db="EMBL/GenBank/DDBJ databases">
        <authorList>
            <person name="Varghese N."/>
            <person name="Submissions S."/>
        </authorList>
    </citation>
    <scope>NUCLEOTIDE SEQUENCE [LARGE SCALE GENOMIC DNA]</scope>
    <source>
        <strain evidence="7">ATCC BAA-34</strain>
    </source>
</reference>
<feature type="transmembrane region" description="Helical" evidence="4">
    <location>
        <begin position="54"/>
        <end position="75"/>
    </location>
</feature>
<dbReference type="AlphaFoldDB" id="A0A1T4L748"/>
<dbReference type="Proteomes" id="UP000190102">
    <property type="component" value="Unassembled WGS sequence"/>
</dbReference>
<dbReference type="Pfam" id="PF07690">
    <property type="entry name" value="MFS_1"/>
    <property type="match status" value="1"/>
</dbReference>
<feature type="transmembrane region" description="Helical" evidence="4">
    <location>
        <begin position="143"/>
        <end position="165"/>
    </location>
</feature>
<evidence type="ECO:0000256" key="4">
    <source>
        <dbReference type="SAM" id="Phobius"/>
    </source>
</evidence>
<sequence length="465" mass="48901">MSDQNPHKSKGWQVVIAGTGINLALGVLYAWSIFKEAIVSSIKAGGPGAFQWEMTSVGTPYAVCCLTFSFAMIIAGKAQDKIGPAKTALIGGLLVGAGFVLLGFTTSFAGWVLGFGVLAGAGFGFGYSAATPPAVKWFSSAKTGLVAGIVVAGFGLAPVYIAPLAKTLLHAYGIQNSMLILGIGFLVVVCGLSFLLVNPPKGYVPREVLRGYYPALDAEKKKKEEANATVSEVLRSPKFYVLWICFFIGAGAGLMVIGSVAGMAKKSMGEMAFVAVAVAALGNAAGRIVAGVLSDRIGRRATLFIMLAFQACLMFAAIPITAKPNPVTLVLLATFMAFNYGSNLALFPSFAKDYWGLKNYGLNYGALFTAWGLGGFVLVQAADKIKAMPNGNTNAFIAAGVLLLCGAALSVFLADKKKVAAGEAEPSRWQEFWAEFSLGFKVFLGFEAPQVRAPRNWDAIEKGRA</sequence>
<keyword evidence="1 4" id="KW-0812">Transmembrane</keyword>
<evidence type="ECO:0000256" key="2">
    <source>
        <dbReference type="ARBA" id="ARBA00022989"/>
    </source>
</evidence>
<feature type="transmembrane region" description="Helical" evidence="4">
    <location>
        <begin position="362"/>
        <end position="382"/>
    </location>
</feature>
<dbReference type="CDD" id="cd17353">
    <property type="entry name" value="MFS_OFA_like"/>
    <property type="match status" value="1"/>
</dbReference>
<dbReference type="PANTHER" id="PTHR11360:SF304">
    <property type="entry name" value="MFS DOMAIN-CONTAINING PROTEIN"/>
    <property type="match status" value="1"/>
</dbReference>
<feature type="transmembrane region" description="Helical" evidence="4">
    <location>
        <begin position="328"/>
        <end position="350"/>
    </location>
</feature>
<organism evidence="6 7">
    <name type="scientific">Trichlorobacter thiogenes</name>
    <dbReference type="NCBI Taxonomy" id="115783"/>
    <lineage>
        <taxon>Bacteria</taxon>
        <taxon>Pseudomonadati</taxon>
        <taxon>Thermodesulfobacteriota</taxon>
        <taxon>Desulfuromonadia</taxon>
        <taxon>Geobacterales</taxon>
        <taxon>Geobacteraceae</taxon>
        <taxon>Trichlorobacter</taxon>
    </lineage>
</organism>
<evidence type="ECO:0000259" key="5">
    <source>
        <dbReference type="PROSITE" id="PS50850"/>
    </source>
</evidence>
<evidence type="ECO:0000256" key="1">
    <source>
        <dbReference type="ARBA" id="ARBA00022692"/>
    </source>
</evidence>
<dbReference type="PANTHER" id="PTHR11360">
    <property type="entry name" value="MONOCARBOXYLATE TRANSPORTER"/>
    <property type="match status" value="1"/>
</dbReference>
<feature type="transmembrane region" description="Helical" evidence="4">
    <location>
        <begin position="12"/>
        <end position="34"/>
    </location>
</feature>
<dbReference type="RefSeq" id="WP_078789092.1">
    <property type="nucleotide sequence ID" value="NZ_FUWR01000002.1"/>
</dbReference>
<feature type="transmembrane region" description="Helical" evidence="4">
    <location>
        <begin position="302"/>
        <end position="322"/>
    </location>
</feature>
<dbReference type="InterPro" id="IPR020846">
    <property type="entry name" value="MFS_dom"/>
</dbReference>
<dbReference type="EMBL" id="FUWR01000002">
    <property type="protein sequence ID" value="SJZ50535.1"/>
    <property type="molecule type" value="Genomic_DNA"/>
</dbReference>
<dbReference type="GO" id="GO:0022857">
    <property type="term" value="F:transmembrane transporter activity"/>
    <property type="evidence" value="ECO:0007669"/>
    <property type="project" value="InterPro"/>
</dbReference>
<evidence type="ECO:0000313" key="7">
    <source>
        <dbReference type="Proteomes" id="UP000190102"/>
    </source>
</evidence>
<keyword evidence="7" id="KW-1185">Reference proteome</keyword>
<dbReference type="STRING" id="115783.SAMN02745119_00804"/>
<evidence type="ECO:0000256" key="3">
    <source>
        <dbReference type="ARBA" id="ARBA00023136"/>
    </source>
</evidence>
<gene>
    <name evidence="6" type="ORF">SAMN02745119_00804</name>
</gene>
<dbReference type="InterPro" id="IPR011701">
    <property type="entry name" value="MFS"/>
</dbReference>
<keyword evidence="3 4" id="KW-0472">Membrane</keyword>
<feature type="transmembrane region" description="Helical" evidence="4">
    <location>
        <begin position="87"/>
        <end position="105"/>
    </location>
</feature>
<feature type="transmembrane region" description="Helical" evidence="4">
    <location>
        <begin position="272"/>
        <end position="290"/>
    </location>
</feature>
<dbReference type="InterPro" id="IPR036259">
    <property type="entry name" value="MFS_trans_sf"/>
</dbReference>
<name>A0A1T4L748_9BACT</name>
<feature type="transmembrane region" description="Helical" evidence="4">
    <location>
        <begin position="177"/>
        <end position="197"/>
    </location>
</feature>
<keyword evidence="2 4" id="KW-1133">Transmembrane helix</keyword>
<dbReference type="SUPFAM" id="SSF103473">
    <property type="entry name" value="MFS general substrate transporter"/>
    <property type="match status" value="1"/>
</dbReference>
<feature type="domain" description="Major facilitator superfamily (MFS) profile" evidence="5">
    <location>
        <begin position="10"/>
        <end position="418"/>
    </location>
</feature>